<proteinExistence type="predicted"/>
<dbReference type="GO" id="GO:0005524">
    <property type="term" value="F:ATP binding"/>
    <property type="evidence" value="ECO:0007669"/>
    <property type="project" value="UniProtKB-KW"/>
</dbReference>
<sequence length="319" mass="36137">MDMLNIKNVQFAYDKSRQVLNNINFSIKENNVAGFLGLNGAGKSTLIQLIIGLLKLSEGTIEIASLNTKSHHKEIKKMIGYVPQDLAIIENLTAYQNVKFFGSIYGLKGKELREHVDRALEFVQLSDRAKDKPSKFSGGLKRRLNIACGIVHNPKLIIMDEPTVGVDPQSRNYILESIQELKQQGKTVIYVSHYMEEIEAICNQVVIINNGEVLYSGDMEELKRQNGNELLNVIFHEPLEDEEKRQLLSEFKERAIFRSDTEVEIKVPSETEDSFNQLISLKTNFNHRIKRIQLSDVTLESAFLELTGNNLASDIVQTG</sequence>
<dbReference type="GO" id="GO:0016887">
    <property type="term" value="F:ATP hydrolysis activity"/>
    <property type="evidence" value="ECO:0007669"/>
    <property type="project" value="InterPro"/>
</dbReference>
<dbReference type="InterPro" id="IPR003439">
    <property type="entry name" value="ABC_transporter-like_ATP-bd"/>
</dbReference>
<accession>A0A7W3SV07</accession>
<dbReference type="AlphaFoldDB" id="A0A7W3SV07"/>
<evidence type="ECO:0000256" key="2">
    <source>
        <dbReference type="ARBA" id="ARBA00022840"/>
    </source>
</evidence>
<keyword evidence="2 4" id="KW-0067">ATP-binding</keyword>
<dbReference type="EMBL" id="JACJIP010000021">
    <property type="protein sequence ID" value="MBA9086694.1"/>
    <property type="molecule type" value="Genomic_DNA"/>
</dbReference>
<dbReference type="Gene3D" id="3.40.50.300">
    <property type="entry name" value="P-loop containing nucleotide triphosphate hydrolases"/>
    <property type="match status" value="1"/>
</dbReference>
<evidence type="ECO:0000256" key="1">
    <source>
        <dbReference type="ARBA" id="ARBA00022741"/>
    </source>
</evidence>
<dbReference type="InterPro" id="IPR027417">
    <property type="entry name" value="P-loop_NTPase"/>
</dbReference>
<evidence type="ECO:0000313" key="4">
    <source>
        <dbReference type="EMBL" id="MBA9086694.1"/>
    </source>
</evidence>
<dbReference type="CDD" id="cd03263">
    <property type="entry name" value="ABC_subfamily_A"/>
    <property type="match status" value="1"/>
</dbReference>
<keyword evidence="1" id="KW-0547">Nucleotide-binding</keyword>
<dbReference type="SUPFAM" id="SSF52540">
    <property type="entry name" value="P-loop containing nucleoside triphosphate hydrolases"/>
    <property type="match status" value="1"/>
</dbReference>
<protein>
    <submittedName>
        <fullName evidence="4">ABC-2 type transport system ATP-binding protein</fullName>
    </submittedName>
</protein>
<comment type="caution">
    <text evidence="4">The sequence shown here is derived from an EMBL/GenBank/DDBJ whole genome shotgun (WGS) entry which is preliminary data.</text>
</comment>
<dbReference type="InterPro" id="IPR003593">
    <property type="entry name" value="AAA+_ATPase"/>
</dbReference>
<dbReference type="PROSITE" id="PS50893">
    <property type="entry name" value="ABC_TRANSPORTER_2"/>
    <property type="match status" value="1"/>
</dbReference>
<reference evidence="4 5" key="1">
    <citation type="submission" date="2020-08" db="EMBL/GenBank/DDBJ databases">
        <title>Genomic Encyclopedia of Type Strains, Phase III (KMG-III): the genomes of soil and plant-associated and newly described type strains.</title>
        <authorList>
            <person name="Whitman W."/>
        </authorList>
    </citation>
    <scope>NUCLEOTIDE SEQUENCE [LARGE SCALE GENOMIC DNA]</scope>
    <source>
        <strain evidence="4 5">CECT 8693</strain>
    </source>
</reference>
<evidence type="ECO:0000259" key="3">
    <source>
        <dbReference type="PROSITE" id="PS50893"/>
    </source>
</evidence>
<dbReference type="SMART" id="SM00382">
    <property type="entry name" value="AAA"/>
    <property type="match status" value="1"/>
</dbReference>
<organism evidence="4 5">
    <name type="scientific">Fontibacillus solani</name>
    <dbReference type="NCBI Taxonomy" id="1572857"/>
    <lineage>
        <taxon>Bacteria</taxon>
        <taxon>Bacillati</taxon>
        <taxon>Bacillota</taxon>
        <taxon>Bacilli</taxon>
        <taxon>Bacillales</taxon>
        <taxon>Paenibacillaceae</taxon>
        <taxon>Fontibacillus</taxon>
    </lineage>
</organism>
<gene>
    <name evidence="4" type="ORF">FHR92_003174</name>
</gene>
<dbReference type="PANTHER" id="PTHR43582">
    <property type="entry name" value="LINEARMYCIN RESISTANCE ATP-BINDING PROTEIN LNRL"/>
    <property type="match status" value="1"/>
</dbReference>
<dbReference type="PANTHER" id="PTHR43582:SF2">
    <property type="entry name" value="LINEARMYCIN RESISTANCE ATP-BINDING PROTEIN LNRL"/>
    <property type="match status" value="1"/>
</dbReference>
<evidence type="ECO:0000313" key="5">
    <source>
        <dbReference type="Proteomes" id="UP000567067"/>
    </source>
</evidence>
<keyword evidence="5" id="KW-1185">Reference proteome</keyword>
<dbReference type="RefSeq" id="WP_220482769.1">
    <property type="nucleotide sequence ID" value="NZ_JACJIP010000021.1"/>
</dbReference>
<dbReference type="Proteomes" id="UP000567067">
    <property type="component" value="Unassembled WGS sequence"/>
</dbReference>
<feature type="domain" description="ABC transporter" evidence="3">
    <location>
        <begin position="4"/>
        <end position="235"/>
    </location>
</feature>
<name>A0A7W3SV07_9BACL</name>
<dbReference type="Pfam" id="PF00005">
    <property type="entry name" value="ABC_tran"/>
    <property type="match status" value="1"/>
</dbReference>